<comment type="caution">
    <text evidence="5">The sequence shown here is derived from an EMBL/GenBank/DDBJ whole genome shotgun (WGS) entry which is preliminary data.</text>
</comment>
<evidence type="ECO:0000256" key="3">
    <source>
        <dbReference type="ARBA" id="ARBA00035646"/>
    </source>
</evidence>
<keyword evidence="6" id="KW-1185">Reference proteome</keyword>
<evidence type="ECO:0000313" key="6">
    <source>
        <dbReference type="Proteomes" id="UP001231924"/>
    </source>
</evidence>
<keyword evidence="1" id="KW-0304">Gas vesicle</keyword>
<comment type="similarity">
    <text evidence="3">Belongs to the gas vesicle GvpA family.</text>
</comment>
<evidence type="ECO:0000256" key="4">
    <source>
        <dbReference type="SAM" id="MobiDB-lite"/>
    </source>
</evidence>
<dbReference type="PANTHER" id="PTHR35344:SF4">
    <property type="entry name" value="GAS VESICLE PROTEIN A1"/>
    <property type="match status" value="1"/>
</dbReference>
<evidence type="ECO:0000313" key="5">
    <source>
        <dbReference type="EMBL" id="MDL5156962.1"/>
    </source>
</evidence>
<dbReference type="InterPro" id="IPR050530">
    <property type="entry name" value="GvpA"/>
</dbReference>
<reference evidence="5 6" key="1">
    <citation type="submission" date="2023-06" db="EMBL/GenBank/DDBJ databases">
        <title>Actinomycetospora Odt1-22.</title>
        <authorList>
            <person name="Supong K."/>
        </authorList>
    </citation>
    <scope>NUCLEOTIDE SEQUENCE [LARGE SCALE GENOMIC DNA]</scope>
    <source>
        <strain evidence="5 6">Odt1-22</strain>
    </source>
</reference>
<protein>
    <submittedName>
        <fullName evidence="5">Gas vesicle protein</fullName>
    </submittedName>
</protein>
<evidence type="ECO:0000256" key="1">
    <source>
        <dbReference type="ARBA" id="ARBA00022987"/>
    </source>
</evidence>
<organism evidence="5 6">
    <name type="scientific">Actinomycetospora termitidis</name>
    <dbReference type="NCBI Taxonomy" id="3053470"/>
    <lineage>
        <taxon>Bacteria</taxon>
        <taxon>Bacillati</taxon>
        <taxon>Actinomycetota</taxon>
        <taxon>Actinomycetes</taxon>
        <taxon>Pseudonocardiales</taxon>
        <taxon>Pseudonocardiaceae</taxon>
        <taxon>Actinomycetospora</taxon>
    </lineage>
</organism>
<accession>A0ABT7MAU1</accession>
<dbReference type="Pfam" id="PF00741">
    <property type="entry name" value="Gas_vesicle"/>
    <property type="match status" value="1"/>
</dbReference>
<dbReference type="InterPro" id="IPR000638">
    <property type="entry name" value="Gas-vesicle_GvpA-like"/>
</dbReference>
<dbReference type="RefSeq" id="WP_286053372.1">
    <property type="nucleotide sequence ID" value="NZ_JASVWF010000003.1"/>
</dbReference>
<proteinExistence type="inferred from homology"/>
<dbReference type="EMBL" id="JASVWF010000003">
    <property type="protein sequence ID" value="MDL5156962.1"/>
    <property type="molecule type" value="Genomic_DNA"/>
</dbReference>
<dbReference type="Proteomes" id="UP001231924">
    <property type="component" value="Unassembled WGS sequence"/>
</dbReference>
<sequence>MTVQSRETSLFGDREVALVDLLDRLLAGGVVLTGDLTISLAGVDLVRVSLRALITSITPAEPTVPLAVPAERVESERVESERVESERVESGRVRDG</sequence>
<comment type="subcellular location">
    <subcellularLocation>
        <location evidence="2">Gas vesicle</location>
    </subcellularLocation>
</comment>
<evidence type="ECO:0000256" key="2">
    <source>
        <dbReference type="ARBA" id="ARBA00035108"/>
    </source>
</evidence>
<dbReference type="PANTHER" id="PTHR35344">
    <property type="entry name" value="GAS VESICLE STRUCTURAL PROTEIN 2-RELATED"/>
    <property type="match status" value="1"/>
</dbReference>
<name>A0ABT7MAU1_9PSEU</name>
<feature type="region of interest" description="Disordered" evidence="4">
    <location>
        <begin position="71"/>
        <end position="96"/>
    </location>
</feature>
<gene>
    <name evidence="5" type="ORF">QRT03_13420</name>
</gene>